<reference evidence="2 3" key="1">
    <citation type="submission" date="2012-02" db="EMBL/GenBank/DDBJ databases">
        <title>Improved High-Quality Draft Sequence of Rhizobium leguminosarum bv. trifolii WSM2297.</title>
        <authorList>
            <consortium name="US DOE Joint Genome Institute"/>
            <person name="Lucas S."/>
            <person name="Han J."/>
            <person name="Lapidus A."/>
            <person name="Cheng J.-F."/>
            <person name="Goodwin L."/>
            <person name="Pitluck S."/>
            <person name="Peters L."/>
            <person name="Ovchinnikova G."/>
            <person name="Zhang X."/>
            <person name="Detter J.C."/>
            <person name="Han C."/>
            <person name="Tapia R."/>
            <person name="Land M."/>
            <person name="Hauser L."/>
            <person name="Kyrpides N."/>
            <person name="Ivanova N."/>
            <person name="Pagani I."/>
            <person name="Brau L."/>
            <person name="Yates R."/>
            <person name="O'Hara G."/>
            <person name="Rui T."/>
            <person name="Howieson J."/>
            <person name="Reeve W."/>
            <person name="Woyke T."/>
        </authorList>
    </citation>
    <scope>NUCLEOTIDE SEQUENCE [LARGE SCALE GENOMIC DNA]</scope>
    <source>
        <strain evidence="2 3">WSM2297</strain>
    </source>
</reference>
<dbReference type="Proteomes" id="UP000005732">
    <property type="component" value="Unassembled WGS sequence"/>
</dbReference>
<dbReference type="EMBL" id="JH719395">
    <property type="protein sequence ID" value="EJC81083.1"/>
    <property type="molecule type" value="Genomic_DNA"/>
</dbReference>
<evidence type="ECO:0000256" key="1">
    <source>
        <dbReference type="SAM" id="Phobius"/>
    </source>
</evidence>
<accession>J0W7C8</accession>
<keyword evidence="1" id="KW-1133">Transmembrane helix</keyword>
<evidence type="ECO:0008006" key="4">
    <source>
        <dbReference type="Google" id="ProtNLM"/>
    </source>
</evidence>
<dbReference type="HOGENOM" id="CLU_3295479_0_0_5"/>
<sequence length="40" mass="4423">MSKASTHWSDKALIIVLRTLLILAVLGALAVLIKFVWAFL</sequence>
<keyword evidence="1" id="KW-0472">Membrane</keyword>
<keyword evidence="1" id="KW-0812">Transmembrane</keyword>
<evidence type="ECO:0000313" key="3">
    <source>
        <dbReference type="Proteomes" id="UP000005732"/>
    </source>
</evidence>
<name>J0W7C8_RHILT</name>
<feature type="transmembrane region" description="Helical" evidence="1">
    <location>
        <begin position="12"/>
        <end position="37"/>
    </location>
</feature>
<organism evidence="2 3">
    <name type="scientific">Rhizobium leguminosarum bv. trifolii WSM2297</name>
    <dbReference type="NCBI Taxonomy" id="754762"/>
    <lineage>
        <taxon>Bacteria</taxon>
        <taxon>Pseudomonadati</taxon>
        <taxon>Pseudomonadota</taxon>
        <taxon>Alphaproteobacteria</taxon>
        <taxon>Hyphomicrobiales</taxon>
        <taxon>Rhizobiaceae</taxon>
        <taxon>Rhizobium/Agrobacterium group</taxon>
        <taxon>Rhizobium</taxon>
    </lineage>
</organism>
<dbReference type="AlphaFoldDB" id="J0W7C8"/>
<proteinExistence type="predicted"/>
<gene>
    <name evidence="2" type="ORF">Rleg4DRAFT_2753</name>
</gene>
<dbReference type="RefSeq" id="WP_003582003.1">
    <property type="nucleotide sequence ID" value="NZ_JH719395.1"/>
</dbReference>
<evidence type="ECO:0000313" key="2">
    <source>
        <dbReference type="EMBL" id="EJC81083.1"/>
    </source>
</evidence>
<protein>
    <recommendedName>
        <fullName evidence="4">Transmembrane protein</fullName>
    </recommendedName>
</protein>